<evidence type="ECO:0000256" key="1">
    <source>
        <dbReference type="ARBA" id="ARBA00007964"/>
    </source>
</evidence>
<dbReference type="SUPFAM" id="SSF48179">
    <property type="entry name" value="6-phosphogluconate dehydrogenase C-terminal domain-like"/>
    <property type="match status" value="1"/>
</dbReference>
<keyword evidence="2" id="KW-0560">Oxidoreductase</keyword>
<dbReference type="GO" id="GO:0006571">
    <property type="term" value="P:tyrosine biosynthetic process"/>
    <property type="evidence" value="ECO:0007669"/>
    <property type="project" value="InterPro"/>
</dbReference>
<dbReference type="PROSITE" id="PS51176">
    <property type="entry name" value="PDH_ADH"/>
    <property type="match status" value="1"/>
</dbReference>
<dbReference type="InterPro" id="IPR036291">
    <property type="entry name" value="NAD(P)-bd_dom_sf"/>
</dbReference>
<feature type="domain" description="Prephenate/arogenate dehydrogenase" evidence="3">
    <location>
        <begin position="8"/>
        <end position="290"/>
    </location>
</feature>
<dbReference type="EMBL" id="CP046173">
    <property type="protein sequence ID" value="QIS22157.1"/>
    <property type="molecule type" value="Genomic_DNA"/>
</dbReference>
<dbReference type="InterPro" id="IPR003099">
    <property type="entry name" value="Prephen_DH"/>
</dbReference>
<reference evidence="4 5" key="1">
    <citation type="journal article" date="2019" name="ACS Chem. Biol.">
        <title>Identification and Mobilization of a Cryptic Antibiotic Biosynthesis Gene Locus from a Human-Pathogenic Nocardia Isolate.</title>
        <authorList>
            <person name="Herisse M."/>
            <person name="Ishida K."/>
            <person name="Porter J.L."/>
            <person name="Howden B."/>
            <person name="Hertweck C."/>
            <person name="Stinear T.P."/>
            <person name="Pidot S.J."/>
        </authorList>
    </citation>
    <scope>NUCLEOTIDE SEQUENCE [LARGE SCALE GENOMIC DNA]</scope>
    <source>
        <strain evidence="4 5">AUSMDU00012715</strain>
    </source>
</reference>
<dbReference type="PANTHER" id="PTHR21363">
    <property type="entry name" value="PREPHENATE DEHYDROGENASE"/>
    <property type="match status" value="1"/>
</dbReference>
<dbReference type="GO" id="GO:0008977">
    <property type="term" value="F:prephenate dehydrogenase (NAD+) activity"/>
    <property type="evidence" value="ECO:0007669"/>
    <property type="project" value="InterPro"/>
</dbReference>
<dbReference type="Gene3D" id="1.10.3660.10">
    <property type="entry name" value="6-phosphogluconate dehydrogenase C-terminal like domain"/>
    <property type="match status" value="1"/>
</dbReference>
<protein>
    <submittedName>
        <fullName evidence="4">Prephenate dehydrogenase/arogenate dehydrogenase family protein</fullName>
    </submittedName>
</protein>
<dbReference type="InterPro" id="IPR050812">
    <property type="entry name" value="Preph/Arog_dehydrog"/>
</dbReference>
<gene>
    <name evidence="4" type="ORF">F6W96_31250</name>
</gene>
<evidence type="ECO:0000256" key="2">
    <source>
        <dbReference type="ARBA" id="ARBA00023002"/>
    </source>
</evidence>
<organism evidence="4 5">
    <name type="scientific">Nocardia terpenica</name>
    <dbReference type="NCBI Taxonomy" id="455432"/>
    <lineage>
        <taxon>Bacteria</taxon>
        <taxon>Bacillati</taxon>
        <taxon>Actinomycetota</taxon>
        <taxon>Actinomycetes</taxon>
        <taxon>Mycobacteriales</taxon>
        <taxon>Nocardiaceae</taxon>
        <taxon>Nocardia</taxon>
    </lineage>
</organism>
<comment type="similarity">
    <text evidence="1">Belongs to the prephenate/arogenate dehydrogenase family.</text>
</comment>
<dbReference type="Gene3D" id="3.40.50.720">
    <property type="entry name" value="NAD(P)-binding Rossmann-like Domain"/>
    <property type="match status" value="1"/>
</dbReference>
<dbReference type="RefSeq" id="WP_167489599.1">
    <property type="nucleotide sequence ID" value="NZ_CP046173.1"/>
</dbReference>
<dbReference type="PANTHER" id="PTHR21363:SF0">
    <property type="entry name" value="PREPHENATE DEHYDROGENASE [NADP(+)]"/>
    <property type="match status" value="1"/>
</dbReference>
<dbReference type="GO" id="GO:0004665">
    <property type="term" value="F:prephenate dehydrogenase (NADP+) activity"/>
    <property type="evidence" value="ECO:0007669"/>
    <property type="project" value="InterPro"/>
</dbReference>
<dbReference type="SUPFAM" id="SSF51735">
    <property type="entry name" value="NAD(P)-binding Rossmann-fold domains"/>
    <property type="match status" value="1"/>
</dbReference>
<dbReference type="InterPro" id="IPR008927">
    <property type="entry name" value="6-PGluconate_DH-like_C_sf"/>
</dbReference>
<proteinExistence type="inferred from homology"/>
<dbReference type="InterPro" id="IPR046825">
    <property type="entry name" value="PDH_C"/>
</dbReference>
<name>A0A6G9Z9W7_9NOCA</name>
<dbReference type="Pfam" id="PF20463">
    <property type="entry name" value="PDH_C"/>
    <property type="match status" value="1"/>
</dbReference>
<dbReference type="Proteomes" id="UP000500953">
    <property type="component" value="Chromosome"/>
</dbReference>
<sequence>MSTHNRLIRRGVVAGGSGGVGRMFVELLVGHGVEVCVLDPVAPQPFSGSTQWLCGDVTAPTTEVESQLAAADLVLLAVSESVALDAVPVLANMLAASALVGDTVSVKTRIVSAWSEHPACRQWVSLNPMFSPSLTMHGRSVAAVVSDPSPLAEELLKLVEAAGARIVRMEAERHDRLTAAAQVLTHATVLSFGAVMADLGVDIAELSRIAPPPFTTLLALLARITSGSSEVYWDIQSSNPFADNMRARLAEATERLQSLVRDGEDESFGASMCSLQRMLGDELTWYSRLCGEFFEMISNPSYRERE</sequence>
<dbReference type="GO" id="GO:0070403">
    <property type="term" value="F:NAD+ binding"/>
    <property type="evidence" value="ECO:0007669"/>
    <property type="project" value="TreeGrafter"/>
</dbReference>
<accession>A0A6G9Z9W7</accession>
<evidence type="ECO:0000313" key="4">
    <source>
        <dbReference type="EMBL" id="QIS22157.1"/>
    </source>
</evidence>
<dbReference type="AlphaFoldDB" id="A0A6G9Z9W7"/>
<evidence type="ECO:0000313" key="5">
    <source>
        <dbReference type="Proteomes" id="UP000500953"/>
    </source>
</evidence>
<evidence type="ECO:0000259" key="3">
    <source>
        <dbReference type="PROSITE" id="PS51176"/>
    </source>
</evidence>